<comment type="caution">
    <text evidence="1">The sequence shown here is derived from an EMBL/GenBank/DDBJ whole genome shotgun (WGS) entry which is preliminary data.</text>
</comment>
<sequence>MSCTANFTAISVETVEQFFTAPQVFNIWPQASLHTQWPGTGLKGDPVFDFFYSTQVQSQSNNTLAEENNRHAYAALLDRVGPAIIVSHSQAGPYGWQAADARPQLVKGILAIEPNGPPFVNEILNHGFERSFGITDTPVAYDPPAGPNGTDLRTMTVAAQGVNESSCILQMEPAKKLVNLSKMPILVTTSQASYHAVYDRCTVDYLRQAGVNATWLHLPEIGIYGNGHLMFMEKNNIEIAEVVNEWLIGI</sequence>
<reference evidence="1" key="1">
    <citation type="submission" date="2024-02" db="EMBL/GenBank/DDBJ databases">
        <title>Metagenome Assembled Genome of Zalaria obscura JY119.</title>
        <authorList>
            <person name="Vighnesh L."/>
            <person name="Jagadeeshwari U."/>
            <person name="Venkata Ramana C."/>
            <person name="Sasikala C."/>
        </authorList>
    </citation>
    <scope>NUCLEOTIDE SEQUENCE</scope>
    <source>
        <strain evidence="1">JY119</strain>
    </source>
</reference>
<protein>
    <submittedName>
        <fullName evidence="1">Uncharacterized protein</fullName>
    </submittedName>
</protein>
<dbReference type="EMBL" id="JAMKPW020000003">
    <property type="protein sequence ID" value="KAK8219900.1"/>
    <property type="molecule type" value="Genomic_DNA"/>
</dbReference>
<evidence type="ECO:0000313" key="1">
    <source>
        <dbReference type="EMBL" id="KAK8219900.1"/>
    </source>
</evidence>
<organism evidence="1 2">
    <name type="scientific">Zalaria obscura</name>
    <dbReference type="NCBI Taxonomy" id="2024903"/>
    <lineage>
        <taxon>Eukaryota</taxon>
        <taxon>Fungi</taxon>
        <taxon>Dikarya</taxon>
        <taxon>Ascomycota</taxon>
        <taxon>Pezizomycotina</taxon>
        <taxon>Dothideomycetes</taxon>
        <taxon>Dothideomycetidae</taxon>
        <taxon>Dothideales</taxon>
        <taxon>Zalariaceae</taxon>
        <taxon>Zalaria</taxon>
    </lineage>
</organism>
<accession>A0ACC3SN14</accession>
<evidence type="ECO:0000313" key="2">
    <source>
        <dbReference type="Proteomes" id="UP001320706"/>
    </source>
</evidence>
<gene>
    <name evidence="1" type="ORF">M8818_000874</name>
</gene>
<keyword evidence="2" id="KW-1185">Reference proteome</keyword>
<name>A0ACC3SN14_9PEZI</name>
<dbReference type="Proteomes" id="UP001320706">
    <property type="component" value="Unassembled WGS sequence"/>
</dbReference>
<proteinExistence type="predicted"/>